<evidence type="ECO:0000256" key="3">
    <source>
        <dbReference type="ARBA" id="ARBA00022989"/>
    </source>
</evidence>
<dbReference type="Gene3D" id="1.20.140.150">
    <property type="match status" value="1"/>
</dbReference>
<name>A0A401PVV6_SCYTO</name>
<dbReference type="AlphaFoldDB" id="A0A401PVV6"/>
<dbReference type="STRING" id="75743.A0A401PVV6"/>
<dbReference type="EMBL" id="BFAA01014145">
    <property type="protein sequence ID" value="GCB77260.1"/>
    <property type="molecule type" value="Genomic_DNA"/>
</dbReference>
<organism evidence="6 7">
    <name type="scientific">Scyliorhinus torazame</name>
    <name type="common">Cloudy catshark</name>
    <name type="synonym">Catulus torazame</name>
    <dbReference type="NCBI Taxonomy" id="75743"/>
    <lineage>
        <taxon>Eukaryota</taxon>
        <taxon>Metazoa</taxon>
        <taxon>Chordata</taxon>
        <taxon>Craniata</taxon>
        <taxon>Vertebrata</taxon>
        <taxon>Chondrichthyes</taxon>
        <taxon>Elasmobranchii</taxon>
        <taxon>Galeomorphii</taxon>
        <taxon>Galeoidea</taxon>
        <taxon>Carcharhiniformes</taxon>
        <taxon>Scyliorhinidae</taxon>
        <taxon>Scyliorhinus</taxon>
    </lineage>
</organism>
<evidence type="ECO:0000313" key="6">
    <source>
        <dbReference type="EMBL" id="GCB77260.1"/>
    </source>
</evidence>
<feature type="transmembrane region" description="Helical" evidence="5">
    <location>
        <begin position="26"/>
        <end position="45"/>
    </location>
</feature>
<keyword evidence="7" id="KW-1185">Reference proteome</keyword>
<dbReference type="Pfam" id="PF00822">
    <property type="entry name" value="PMP22_Claudin"/>
    <property type="match status" value="1"/>
</dbReference>
<feature type="transmembrane region" description="Helical" evidence="5">
    <location>
        <begin position="101"/>
        <end position="124"/>
    </location>
</feature>
<accession>A0A401PVV6</accession>
<dbReference type="PANTHER" id="PTHR10671:SF43">
    <property type="entry name" value="GERM CELL-SPECIFIC GENE 1 PROTEIN"/>
    <property type="match status" value="1"/>
</dbReference>
<evidence type="ECO:0008006" key="8">
    <source>
        <dbReference type="Google" id="ProtNLM"/>
    </source>
</evidence>
<dbReference type="OMA" id="EAYGYFR"/>
<evidence type="ECO:0000256" key="1">
    <source>
        <dbReference type="ARBA" id="ARBA00004141"/>
    </source>
</evidence>
<sequence>ETCRSFIDLTPITQQGILWLSLVSEVLYIVLLSISFLLMGLDVCFSGNPTYGLKLNAFAAIFSVLSGLLGMVAHMMYTQVFQVTASQGPEDWRPHRWDFGWSFYLAWVSFTFCMASSVTALNIYTKTVLEFHQSQKIYKHSLKRGPDELYYFPGHCSSAEVFSHPAPNLLMGRSPAGEPDLAEPLGDEHC</sequence>
<evidence type="ECO:0000256" key="5">
    <source>
        <dbReference type="SAM" id="Phobius"/>
    </source>
</evidence>
<dbReference type="PANTHER" id="PTHR10671">
    <property type="entry name" value="EPITHELIAL MEMBRANE PROTEIN-RELATED"/>
    <property type="match status" value="1"/>
</dbReference>
<dbReference type="Proteomes" id="UP000288216">
    <property type="component" value="Unassembled WGS sequence"/>
</dbReference>
<reference evidence="6 7" key="1">
    <citation type="journal article" date="2018" name="Nat. Ecol. Evol.">
        <title>Shark genomes provide insights into elasmobranch evolution and the origin of vertebrates.</title>
        <authorList>
            <person name="Hara Y"/>
            <person name="Yamaguchi K"/>
            <person name="Onimaru K"/>
            <person name="Kadota M"/>
            <person name="Koyanagi M"/>
            <person name="Keeley SD"/>
            <person name="Tatsumi K"/>
            <person name="Tanaka K"/>
            <person name="Motone F"/>
            <person name="Kageyama Y"/>
            <person name="Nozu R"/>
            <person name="Adachi N"/>
            <person name="Nishimura O"/>
            <person name="Nakagawa R"/>
            <person name="Tanegashima C"/>
            <person name="Kiyatake I"/>
            <person name="Matsumoto R"/>
            <person name="Murakumo K"/>
            <person name="Nishida K"/>
            <person name="Terakita A"/>
            <person name="Kuratani S"/>
            <person name="Sato K"/>
            <person name="Hyodo S Kuraku.S."/>
        </authorList>
    </citation>
    <scope>NUCLEOTIDE SEQUENCE [LARGE SCALE GENOMIC DNA]</scope>
</reference>
<dbReference type="GO" id="GO:0005886">
    <property type="term" value="C:plasma membrane"/>
    <property type="evidence" value="ECO:0007669"/>
    <property type="project" value="TreeGrafter"/>
</dbReference>
<dbReference type="InterPro" id="IPR004031">
    <property type="entry name" value="PMP22/EMP/MP20/Claudin"/>
</dbReference>
<protein>
    <recommendedName>
        <fullName evidence="8">Germ cell-specific gene 1-like protein</fullName>
    </recommendedName>
</protein>
<dbReference type="OrthoDB" id="10001768at2759"/>
<evidence type="ECO:0000256" key="4">
    <source>
        <dbReference type="ARBA" id="ARBA00023136"/>
    </source>
</evidence>
<keyword evidence="2 5" id="KW-0812">Transmembrane</keyword>
<feature type="non-terminal residue" evidence="6">
    <location>
        <position position="1"/>
    </location>
</feature>
<evidence type="ECO:0000313" key="7">
    <source>
        <dbReference type="Proteomes" id="UP000288216"/>
    </source>
</evidence>
<keyword evidence="4 5" id="KW-0472">Membrane</keyword>
<feature type="transmembrane region" description="Helical" evidence="5">
    <location>
        <begin position="57"/>
        <end position="81"/>
    </location>
</feature>
<comment type="caution">
    <text evidence="6">The sequence shown here is derived from an EMBL/GenBank/DDBJ whole genome shotgun (WGS) entry which is preliminary data.</text>
</comment>
<evidence type="ECO:0000256" key="2">
    <source>
        <dbReference type="ARBA" id="ARBA00022692"/>
    </source>
</evidence>
<proteinExistence type="predicted"/>
<dbReference type="InterPro" id="IPR050579">
    <property type="entry name" value="PMP-22/EMP/MP20-like"/>
</dbReference>
<gene>
    <name evidence="6" type="ORF">scyTo_0019261</name>
</gene>
<keyword evidence="3 5" id="KW-1133">Transmembrane helix</keyword>
<comment type="subcellular location">
    <subcellularLocation>
        <location evidence="1">Membrane</location>
        <topology evidence="1">Multi-pass membrane protein</topology>
    </subcellularLocation>
</comment>